<dbReference type="Proteomes" id="UP000093000">
    <property type="component" value="Unassembled WGS sequence"/>
</dbReference>
<evidence type="ECO:0000313" key="1">
    <source>
        <dbReference type="EMBL" id="OBZ83410.1"/>
    </source>
</evidence>
<keyword evidence="2" id="KW-1185">Reference proteome</keyword>
<evidence type="ECO:0000313" key="2">
    <source>
        <dbReference type="Proteomes" id="UP000093000"/>
    </source>
</evidence>
<protein>
    <submittedName>
        <fullName evidence="1">Uncharacterized protein</fullName>
    </submittedName>
</protein>
<dbReference type="InParanoid" id="A0A1C7N2U1"/>
<reference evidence="1 2" key="1">
    <citation type="submission" date="2016-03" db="EMBL/GenBank/DDBJ databases">
        <title>Choanephora cucurbitarum.</title>
        <authorList>
            <person name="Min B."/>
            <person name="Park H."/>
            <person name="Park J.-H."/>
            <person name="Shin H.-D."/>
            <person name="Choi I.-G."/>
        </authorList>
    </citation>
    <scope>NUCLEOTIDE SEQUENCE [LARGE SCALE GENOMIC DNA]</scope>
    <source>
        <strain evidence="1 2">KUS-F28377</strain>
    </source>
</reference>
<proteinExistence type="predicted"/>
<accession>A0A1C7N2U1</accession>
<sequence>MLQCKISIHPISVEHATLEQTDNSKHVPDSKEPKCIWYEDYEQKGDRSSHSYPSCLSLSLSQPPVMRNILYVAVFTFFVAYVSAKENPCPPGHKHDFHGKC</sequence>
<name>A0A1C7N2U1_9FUNG</name>
<gene>
    <name evidence="1" type="ORF">A0J61_08538</name>
</gene>
<dbReference type="EMBL" id="LUGH01000667">
    <property type="protein sequence ID" value="OBZ83410.1"/>
    <property type="molecule type" value="Genomic_DNA"/>
</dbReference>
<organism evidence="1 2">
    <name type="scientific">Choanephora cucurbitarum</name>
    <dbReference type="NCBI Taxonomy" id="101091"/>
    <lineage>
        <taxon>Eukaryota</taxon>
        <taxon>Fungi</taxon>
        <taxon>Fungi incertae sedis</taxon>
        <taxon>Mucoromycota</taxon>
        <taxon>Mucoromycotina</taxon>
        <taxon>Mucoromycetes</taxon>
        <taxon>Mucorales</taxon>
        <taxon>Mucorineae</taxon>
        <taxon>Choanephoraceae</taxon>
        <taxon>Choanephoroideae</taxon>
        <taxon>Choanephora</taxon>
    </lineage>
</organism>
<dbReference type="AlphaFoldDB" id="A0A1C7N2U1"/>
<comment type="caution">
    <text evidence="1">The sequence shown here is derived from an EMBL/GenBank/DDBJ whole genome shotgun (WGS) entry which is preliminary data.</text>
</comment>